<dbReference type="PROSITE" id="PS50893">
    <property type="entry name" value="ABC_TRANSPORTER_2"/>
    <property type="match status" value="1"/>
</dbReference>
<evidence type="ECO:0000256" key="1">
    <source>
        <dbReference type="ARBA" id="ARBA00005417"/>
    </source>
</evidence>
<dbReference type="InterPro" id="IPR003439">
    <property type="entry name" value="ABC_transporter-like_ATP-bd"/>
</dbReference>
<dbReference type="Pfam" id="PF01476">
    <property type="entry name" value="LysM"/>
    <property type="match status" value="1"/>
</dbReference>
<dbReference type="InterPro" id="IPR017871">
    <property type="entry name" value="ABC_transporter-like_CS"/>
</dbReference>
<dbReference type="GO" id="GO:0016020">
    <property type="term" value="C:membrane"/>
    <property type="evidence" value="ECO:0007669"/>
    <property type="project" value="InterPro"/>
</dbReference>
<dbReference type="PROSITE" id="PS51782">
    <property type="entry name" value="LYSM"/>
    <property type="match status" value="1"/>
</dbReference>
<dbReference type="GO" id="GO:0140359">
    <property type="term" value="F:ABC-type transporter activity"/>
    <property type="evidence" value="ECO:0007669"/>
    <property type="project" value="InterPro"/>
</dbReference>
<dbReference type="InterPro" id="IPR036779">
    <property type="entry name" value="LysM_dom_sf"/>
</dbReference>
<evidence type="ECO:0000256" key="5">
    <source>
        <dbReference type="SAM" id="Phobius"/>
    </source>
</evidence>
<dbReference type="PROSITE" id="PS00211">
    <property type="entry name" value="ABC_TRANSPORTER_1"/>
    <property type="match status" value="1"/>
</dbReference>
<feature type="domain" description="ABC transporter" evidence="6">
    <location>
        <begin position="29"/>
        <end position="249"/>
    </location>
</feature>
<dbReference type="CDD" id="cd00118">
    <property type="entry name" value="LysM"/>
    <property type="match status" value="1"/>
</dbReference>
<dbReference type="EMBL" id="JQBM01000004">
    <property type="protein sequence ID" value="KRN45902.1"/>
    <property type="molecule type" value="Genomic_DNA"/>
</dbReference>
<evidence type="ECO:0000256" key="4">
    <source>
        <dbReference type="ARBA" id="ARBA00022840"/>
    </source>
</evidence>
<dbReference type="InterPro" id="IPR018392">
    <property type="entry name" value="LysM"/>
</dbReference>
<keyword evidence="5" id="KW-0812">Transmembrane</keyword>
<dbReference type="InterPro" id="IPR003593">
    <property type="entry name" value="AAA+_ATPase"/>
</dbReference>
<reference evidence="8 9" key="1">
    <citation type="journal article" date="2015" name="Genome Announc.">
        <title>Expanding the biotechnology potential of lactobacilli through comparative genomics of 213 strains and associated genera.</title>
        <authorList>
            <person name="Sun Z."/>
            <person name="Harris H.M."/>
            <person name="McCann A."/>
            <person name="Guo C."/>
            <person name="Argimon S."/>
            <person name="Zhang W."/>
            <person name="Yang X."/>
            <person name="Jeffery I.B."/>
            <person name="Cooney J.C."/>
            <person name="Kagawa T.F."/>
            <person name="Liu W."/>
            <person name="Song Y."/>
            <person name="Salvetti E."/>
            <person name="Wrobel A."/>
            <person name="Rasinkangas P."/>
            <person name="Parkhill J."/>
            <person name="Rea M.C."/>
            <person name="O'Sullivan O."/>
            <person name="Ritari J."/>
            <person name="Douillard F.P."/>
            <person name="Paul Ross R."/>
            <person name="Yang R."/>
            <person name="Briner A.E."/>
            <person name="Felis G.E."/>
            <person name="de Vos W.M."/>
            <person name="Barrangou R."/>
            <person name="Klaenhammer T.R."/>
            <person name="Caufield P.W."/>
            <person name="Cui Y."/>
            <person name="Zhang H."/>
            <person name="O'Toole P.W."/>
        </authorList>
    </citation>
    <scope>NUCLEOTIDE SEQUENCE [LARGE SCALE GENOMIC DNA]</scope>
    <source>
        <strain evidence="8 9">DSM 20410</strain>
    </source>
</reference>
<dbReference type="CDD" id="cd03220">
    <property type="entry name" value="ABC_KpsT_Wzt"/>
    <property type="match status" value="1"/>
</dbReference>
<evidence type="ECO:0000259" key="6">
    <source>
        <dbReference type="PROSITE" id="PS50893"/>
    </source>
</evidence>
<evidence type="ECO:0000259" key="7">
    <source>
        <dbReference type="PROSITE" id="PS51782"/>
    </source>
</evidence>
<dbReference type="Gene3D" id="3.10.350.10">
    <property type="entry name" value="LysM domain"/>
    <property type="match status" value="1"/>
</dbReference>
<dbReference type="InterPro" id="IPR015860">
    <property type="entry name" value="ABC_transpr_TagH-like"/>
</dbReference>
<dbReference type="AlphaFoldDB" id="A0A0R2H046"/>
<keyword evidence="5" id="KW-0472">Membrane</keyword>
<protein>
    <submittedName>
        <fullName evidence="8">Abc superfamily atp binding cassette transporter, abc protein</fullName>
    </submittedName>
</protein>
<dbReference type="SUPFAM" id="SSF54106">
    <property type="entry name" value="LysM domain"/>
    <property type="match status" value="1"/>
</dbReference>
<gene>
    <name evidence="8" type="ORF">IV50_GL001245</name>
</gene>
<dbReference type="SMART" id="SM00257">
    <property type="entry name" value="LysM"/>
    <property type="match status" value="1"/>
</dbReference>
<keyword evidence="9" id="KW-1185">Reference proteome</keyword>
<keyword evidence="5" id="KW-1133">Transmembrane helix</keyword>
<evidence type="ECO:0000313" key="8">
    <source>
        <dbReference type="EMBL" id="KRN45902.1"/>
    </source>
</evidence>
<dbReference type="GO" id="GO:0016887">
    <property type="term" value="F:ATP hydrolysis activity"/>
    <property type="evidence" value="ECO:0007669"/>
    <property type="project" value="InterPro"/>
</dbReference>
<dbReference type="GO" id="GO:0005524">
    <property type="term" value="F:ATP binding"/>
    <property type="evidence" value="ECO:0007669"/>
    <property type="project" value="UniProtKB-KW"/>
</dbReference>
<keyword evidence="2" id="KW-0813">Transport</keyword>
<dbReference type="PANTHER" id="PTHR46743:SF2">
    <property type="entry name" value="TEICHOIC ACIDS EXPORT ATP-BINDING PROTEIN TAGH"/>
    <property type="match status" value="1"/>
</dbReference>
<dbReference type="SMART" id="SM00382">
    <property type="entry name" value="AAA"/>
    <property type="match status" value="1"/>
</dbReference>
<proteinExistence type="inferred from homology"/>
<dbReference type="PATRIC" id="fig|1629.5.peg.1258"/>
<sequence>MNENNMDKEIKVQGKYLTKRYEMAPNRSDKVKSLFVNQHFANFWALRGIDFAAYEGESVAIIGTNGSGKSTLMNIISNIIPATTGDFSVNGVVSLIAVQTGLRGGLSGRENIRLKGLMMGMSEKQIEANMQDIIDFSELGAFIDQPVKNYSSGMRSKLGFSISVHSDPDILIVDEALSVGDATFTRKSLDKIKEFQKLGKTIFFVSHSLVQVREMADRVLWIERGEIKMYGETEPVLAAYDAFVKKSKEATLVERRDQQITARVEQENFNLNELYANEAMAAGDVSDDAYADIYEETHHLNGPKKMSIWEKLFLTVLILILFVVGDAAILDMSAKQVMQNPAALVTSWSVSGIKELNETHQNYTTTGVEVVKYTVKPGDTLDAVAKKYHVKPETIMRESDLKNKTIHPKQVLKIPKGEGK</sequence>
<dbReference type="SUPFAM" id="SSF52540">
    <property type="entry name" value="P-loop containing nucleoside triphosphate hydrolases"/>
    <property type="match status" value="1"/>
</dbReference>
<dbReference type="InterPro" id="IPR050683">
    <property type="entry name" value="Bact_Polysacc_Export_ATP-bd"/>
</dbReference>
<name>A0A0R2H046_WEIVI</name>
<dbReference type="PANTHER" id="PTHR46743">
    <property type="entry name" value="TEICHOIC ACIDS EXPORT ATP-BINDING PROTEIN TAGH"/>
    <property type="match status" value="1"/>
</dbReference>
<feature type="transmembrane region" description="Helical" evidence="5">
    <location>
        <begin position="312"/>
        <end position="330"/>
    </location>
</feature>
<comment type="similarity">
    <text evidence="1">Belongs to the ABC transporter superfamily.</text>
</comment>
<organism evidence="8 9">
    <name type="scientific">Weissella viridescens</name>
    <name type="common">Lactobacillus viridescens</name>
    <dbReference type="NCBI Taxonomy" id="1629"/>
    <lineage>
        <taxon>Bacteria</taxon>
        <taxon>Bacillati</taxon>
        <taxon>Bacillota</taxon>
        <taxon>Bacilli</taxon>
        <taxon>Lactobacillales</taxon>
        <taxon>Lactobacillaceae</taxon>
        <taxon>Weissella</taxon>
    </lineage>
</organism>
<dbReference type="Pfam" id="PF00005">
    <property type="entry name" value="ABC_tran"/>
    <property type="match status" value="1"/>
</dbReference>
<keyword evidence="3" id="KW-0547">Nucleotide-binding</keyword>
<comment type="caution">
    <text evidence="8">The sequence shown here is derived from an EMBL/GenBank/DDBJ whole genome shotgun (WGS) entry which is preliminary data.</text>
</comment>
<accession>A0A0R2H046</accession>
<dbReference type="Gene3D" id="3.40.50.300">
    <property type="entry name" value="P-loop containing nucleotide triphosphate hydrolases"/>
    <property type="match status" value="1"/>
</dbReference>
<evidence type="ECO:0000256" key="2">
    <source>
        <dbReference type="ARBA" id="ARBA00022448"/>
    </source>
</evidence>
<keyword evidence="4" id="KW-0067">ATP-binding</keyword>
<evidence type="ECO:0000313" key="9">
    <source>
        <dbReference type="Proteomes" id="UP000051992"/>
    </source>
</evidence>
<dbReference type="Proteomes" id="UP000051992">
    <property type="component" value="Unassembled WGS sequence"/>
</dbReference>
<dbReference type="InterPro" id="IPR027417">
    <property type="entry name" value="P-loop_NTPase"/>
</dbReference>
<evidence type="ECO:0000256" key="3">
    <source>
        <dbReference type="ARBA" id="ARBA00022741"/>
    </source>
</evidence>
<feature type="domain" description="LysM" evidence="7">
    <location>
        <begin position="371"/>
        <end position="414"/>
    </location>
</feature>